<proteinExistence type="predicted"/>
<sequence>MRFTVKSRLVARLTELLGTGLNGVQRRMTEDDNGIHI</sequence>
<dbReference type="EMBL" id="GBXM01046340">
    <property type="protein sequence ID" value="JAH62237.1"/>
    <property type="molecule type" value="Transcribed_RNA"/>
</dbReference>
<reference evidence="1" key="2">
    <citation type="journal article" date="2015" name="Fish Shellfish Immunol.">
        <title>Early steps in the European eel (Anguilla anguilla)-Vibrio vulnificus interaction in the gills: Role of the RtxA13 toxin.</title>
        <authorList>
            <person name="Callol A."/>
            <person name="Pajuelo D."/>
            <person name="Ebbesson L."/>
            <person name="Teles M."/>
            <person name="MacKenzie S."/>
            <person name="Amaro C."/>
        </authorList>
    </citation>
    <scope>NUCLEOTIDE SEQUENCE</scope>
</reference>
<name>A0A0E9U953_ANGAN</name>
<organism evidence="1">
    <name type="scientific">Anguilla anguilla</name>
    <name type="common">European freshwater eel</name>
    <name type="synonym">Muraena anguilla</name>
    <dbReference type="NCBI Taxonomy" id="7936"/>
    <lineage>
        <taxon>Eukaryota</taxon>
        <taxon>Metazoa</taxon>
        <taxon>Chordata</taxon>
        <taxon>Craniata</taxon>
        <taxon>Vertebrata</taxon>
        <taxon>Euteleostomi</taxon>
        <taxon>Actinopterygii</taxon>
        <taxon>Neopterygii</taxon>
        <taxon>Teleostei</taxon>
        <taxon>Anguilliformes</taxon>
        <taxon>Anguillidae</taxon>
        <taxon>Anguilla</taxon>
    </lineage>
</organism>
<evidence type="ECO:0000313" key="1">
    <source>
        <dbReference type="EMBL" id="JAH62237.1"/>
    </source>
</evidence>
<accession>A0A0E9U953</accession>
<dbReference type="AlphaFoldDB" id="A0A0E9U953"/>
<protein>
    <submittedName>
        <fullName evidence="1">Uncharacterized protein</fullName>
    </submittedName>
</protein>
<reference evidence="1" key="1">
    <citation type="submission" date="2014-11" db="EMBL/GenBank/DDBJ databases">
        <authorList>
            <person name="Amaro Gonzalez C."/>
        </authorList>
    </citation>
    <scope>NUCLEOTIDE SEQUENCE</scope>
</reference>